<keyword evidence="6" id="KW-1185">Reference proteome</keyword>
<evidence type="ECO:0000313" key="6">
    <source>
        <dbReference type="Proteomes" id="UP000036958"/>
    </source>
</evidence>
<evidence type="ECO:0008006" key="7">
    <source>
        <dbReference type="Google" id="ProtNLM"/>
    </source>
</evidence>
<keyword evidence="4" id="KW-0732">Signal</keyword>
<dbReference type="Gene3D" id="2.40.170.20">
    <property type="entry name" value="TonB-dependent receptor, beta-barrel domain"/>
    <property type="match status" value="1"/>
</dbReference>
<dbReference type="GO" id="GO:0009279">
    <property type="term" value="C:cell outer membrane"/>
    <property type="evidence" value="ECO:0007669"/>
    <property type="project" value="UniProtKB-SubCell"/>
</dbReference>
<name>A0A0L8V4Y5_9BACT</name>
<dbReference type="EMBL" id="LGIA01000184">
    <property type="protein sequence ID" value="KOH43501.1"/>
    <property type="molecule type" value="Genomic_DNA"/>
</dbReference>
<comment type="subcellular location">
    <subcellularLocation>
        <location evidence="1">Cell outer membrane</location>
    </subcellularLocation>
</comment>
<accession>A0A0L8V4Y5</accession>
<dbReference type="STRING" id="1409788.NC99_36860"/>
<evidence type="ECO:0000313" key="5">
    <source>
        <dbReference type="EMBL" id="KOH43501.1"/>
    </source>
</evidence>
<dbReference type="OrthoDB" id="1264254at2"/>
<evidence type="ECO:0000256" key="1">
    <source>
        <dbReference type="ARBA" id="ARBA00004442"/>
    </source>
</evidence>
<protein>
    <recommendedName>
        <fullName evidence="7">TonB-dependent receptor</fullName>
    </recommendedName>
</protein>
<gene>
    <name evidence="5" type="ORF">NC99_36860</name>
</gene>
<keyword evidence="3" id="KW-0998">Cell outer membrane</keyword>
<dbReference type="RefSeq" id="WP_157625001.1">
    <property type="nucleotide sequence ID" value="NZ_LGIA01000184.1"/>
</dbReference>
<keyword evidence="2" id="KW-0472">Membrane</keyword>
<reference evidence="6" key="1">
    <citation type="submission" date="2015-07" db="EMBL/GenBank/DDBJ databases">
        <title>Genome sequencing of Sunxiuqinia dokdonensis strain SK.</title>
        <authorList>
            <person name="Ahn S."/>
            <person name="Kim B.-C."/>
        </authorList>
    </citation>
    <scope>NUCLEOTIDE SEQUENCE [LARGE SCALE GENOMIC DNA]</scope>
    <source>
        <strain evidence="6">SK</strain>
    </source>
</reference>
<feature type="signal peptide" evidence="4">
    <location>
        <begin position="1"/>
        <end position="24"/>
    </location>
</feature>
<evidence type="ECO:0000256" key="3">
    <source>
        <dbReference type="ARBA" id="ARBA00023237"/>
    </source>
</evidence>
<organism evidence="5 6">
    <name type="scientific">Sunxiuqinia dokdonensis</name>
    <dbReference type="NCBI Taxonomy" id="1409788"/>
    <lineage>
        <taxon>Bacteria</taxon>
        <taxon>Pseudomonadati</taxon>
        <taxon>Bacteroidota</taxon>
        <taxon>Bacteroidia</taxon>
        <taxon>Marinilabiliales</taxon>
        <taxon>Prolixibacteraceae</taxon>
        <taxon>Sunxiuqinia</taxon>
    </lineage>
</organism>
<evidence type="ECO:0000256" key="4">
    <source>
        <dbReference type="SAM" id="SignalP"/>
    </source>
</evidence>
<dbReference type="InterPro" id="IPR036942">
    <property type="entry name" value="Beta-barrel_TonB_sf"/>
</dbReference>
<dbReference type="SUPFAM" id="SSF56935">
    <property type="entry name" value="Porins"/>
    <property type="match status" value="1"/>
</dbReference>
<sequence length="595" mass="67792">MSKSFLNYMPVFLLVMLTAVNASAQQDSTNLKQEVEVVKAYEPSVSDVFKINDIPKIQDEKGEKPVFEYKISTQPVFSTFEVAPVQAAQMVGEPKAELGKGLLKAGFGNYKTPYGEFFFNTEAGRNSIFGLHFKHLSSHGSVKLMNDDKVDAPRSENVAELFTKHFFRRSALSTKLFFDRQAHRYYGYAGDELSNEEKEALFPYWNEQQAFAKGGLQFNLNNEEDTRADLNYDLNLYFHHFGTKTDQTENLIKLGTGFKKDYNTFEGLLTASVSYLKTDGIIKEITSSAGNKQQVLINLSPAILLQGDIAKLQAGIHTFALLDDDDDARLLITPNIKAEWSPVENMMTLFAGADGRLQQNHYSAIAAENRFVTPTQDIRNTEHQYILSGGIKGKFAPRFNYRAQVDYASIKDEHFYILKETEVLATSETTYQLNRSNTFDIFYDDLKQLTLELELYYTASDFLNFHVQGKHFSYSLDSLEQAWHKPDFEWRISTILNPEGPVKFNADIFFVSKRQAYAQRAVFDPLANIAGPVQLDKMNYTLSSYVDFNFGVEYQYSPQLSFFGRMNNFAFQKYENWLGYAQQGFNVLVGASLSF</sequence>
<evidence type="ECO:0000256" key="2">
    <source>
        <dbReference type="ARBA" id="ARBA00023136"/>
    </source>
</evidence>
<feature type="chain" id="PRO_5005591410" description="TonB-dependent receptor" evidence="4">
    <location>
        <begin position="25"/>
        <end position="595"/>
    </location>
</feature>
<dbReference type="Proteomes" id="UP000036958">
    <property type="component" value="Unassembled WGS sequence"/>
</dbReference>
<comment type="caution">
    <text evidence="5">The sequence shown here is derived from an EMBL/GenBank/DDBJ whole genome shotgun (WGS) entry which is preliminary data.</text>
</comment>
<dbReference type="AlphaFoldDB" id="A0A0L8V4Y5"/>
<proteinExistence type="predicted"/>